<dbReference type="GO" id="GO:0030599">
    <property type="term" value="F:pectinesterase activity"/>
    <property type="evidence" value="ECO:0007669"/>
    <property type="project" value="UniProtKB-UniRule"/>
</dbReference>
<dbReference type="InterPro" id="IPR000070">
    <property type="entry name" value="Pectinesterase_cat"/>
</dbReference>
<evidence type="ECO:0000256" key="7">
    <source>
        <dbReference type="ARBA" id="ARBA00023085"/>
    </source>
</evidence>
<evidence type="ECO:0000256" key="5">
    <source>
        <dbReference type="ARBA" id="ARBA00022512"/>
    </source>
</evidence>
<evidence type="ECO:0000313" key="12">
    <source>
        <dbReference type="Proteomes" id="UP001163823"/>
    </source>
</evidence>
<sequence>MASSSSNILNTGIKFWCDKTPYPETCKHHTSTIYGQKAHSFFPRSVSEFKKLVVKAAIDQSLKAQNHNKRLGSKCRNKLEKAAWFDCLKLYQDTITLLNQTIDSTTKATDYDVQTWLSTALTNLETCRTGFVELGVAPETNGYKGGFPTWVTRGDRKLLQATLPAADVVVAKDGSGDYKTIKEALQAAADRSDGSKRFVIYLKRGTYEEKLDIGKNLKNIMLVGDSLRYTFITGSRSVVGGSTTFESATVAVTGEGFIARGITFQNTAGPQNHQAVALRSGADHSVFYRCGFEGYQDTLYAHSQRQFYKDCYIYGTIDFIFGNAAVVFQNCLIYVKEAYGQPAKYCNSTR</sequence>
<organism evidence="11 12">
    <name type="scientific">Quillaja saponaria</name>
    <name type="common">Soap bark tree</name>
    <dbReference type="NCBI Taxonomy" id="32244"/>
    <lineage>
        <taxon>Eukaryota</taxon>
        <taxon>Viridiplantae</taxon>
        <taxon>Streptophyta</taxon>
        <taxon>Embryophyta</taxon>
        <taxon>Tracheophyta</taxon>
        <taxon>Spermatophyta</taxon>
        <taxon>Magnoliopsida</taxon>
        <taxon>eudicotyledons</taxon>
        <taxon>Gunneridae</taxon>
        <taxon>Pentapetalae</taxon>
        <taxon>rosids</taxon>
        <taxon>fabids</taxon>
        <taxon>Fabales</taxon>
        <taxon>Quillajaceae</taxon>
        <taxon>Quillaja</taxon>
    </lineage>
</organism>
<comment type="catalytic activity">
    <reaction evidence="9">
        <text>[(1-&gt;4)-alpha-D-galacturonosyl methyl ester](n) + n H2O = [(1-&gt;4)-alpha-D-galacturonosyl](n) + n methanol + n H(+)</text>
        <dbReference type="Rhea" id="RHEA:22380"/>
        <dbReference type="Rhea" id="RHEA-COMP:14570"/>
        <dbReference type="Rhea" id="RHEA-COMP:14573"/>
        <dbReference type="ChEBI" id="CHEBI:15377"/>
        <dbReference type="ChEBI" id="CHEBI:15378"/>
        <dbReference type="ChEBI" id="CHEBI:17790"/>
        <dbReference type="ChEBI" id="CHEBI:140522"/>
        <dbReference type="ChEBI" id="CHEBI:140523"/>
        <dbReference type="EC" id="3.1.1.11"/>
    </reaction>
</comment>
<proteinExistence type="inferred from homology"/>
<accession>A0AAD7VNP6</accession>
<evidence type="ECO:0000313" key="11">
    <source>
        <dbReference type="EMBL" id="KAJ7982552.1"/>
    </source>
</evidence>
<dbReference type="AlphaFoldDB" id="A0AAD7VNP6"/>
<feature type="active site" evidence="8">
    <location>
        <position position="318"/>
    </location>
</feature>
<keyword evidence="6 9" id="KW-0378">Hydrolase</keyword>
<keyword evidence="5" id="KW-0134">Cell wall</keyword>
<evidence type="ECO:0000256" key="6">
    <source>
        <dbReference type="ARBA" id="ARBA00022801"/>
    </source>
</evidence>
<dbReference type="Pfam" id="PF01095">
    <property type="entry name" value="Pectinesterase"/>
    <property type="match status" value="1"/>
</dbReference>
<dbReference type="InterPro" id="IPR006501">
    <property type="entry name" value="Pectinesterase_inhib_dom"/>
</dbReference>
<evidence type="ECO:0000259" key="10">
    <source>
        <dbReference type="SMART" id="SM00856"/>
    </source>
</evidence>
<gene>
    <name evidence="11" type="ORF">O6P43_001662</name>
</gene>
<dbReference type="CDD" id="cd15798">
    <property type="entry name" value="PMEI-like_3"/>
    <property type="match status" value="1"/>
</dbReference>
<dbReference type="GO" id="GO:0042545">
    <property type="term" value="P:cell wall modification"/>
    <property type="evidence" value="ECO:0007669"/>
    <property type="project" value="UniProtKB-UniRule"/>
</dbReference>
<dbReference type="GO" id="GO:0004857">
    <property type="term" value="F:enzyme inhibitor activity"/>
    <property type="evidence" value="ECO:0007669"/>
    <property type="project" value="InterPro"/>
</dbReference>
<dbReference type="InterPro" id="IPR011050">
    <property type="entry name" value="Pectin_lyase_fold/virulence"/>
</dbReference>
<keyword evidence="12" id="KW-1185">Reference proteome</keyword>
<dbReference type="Pfam" id="PF04043">
    <property type="entry name" value="PMEI"/>
    <property type="match status" value="1"/>
</dbReference>
<dbReference type="InterPro" id="IPR033131">
    <property type="entry name" value="Pectinesterase_Asp_AS"/>
</dbReference>
<comment type="pathway">
    <text evidence="2 9">Glycan metabolism; pectin degradation; 2-dehydro-3-deoxy-D-gluconate from pectin: step 1/5.</text>
</comment>
<evidence type="ECO:0000256" key="8">
    <source>
        <dbReference type="PROSITE-ProRule" id="PRU10040"/>
    </source>
</evidence>
<dbReference type="NCBIfam" id="TIGR01614">
    <property type="entry name" value="PME_inhib"/>
    <property type="match status" value="1"/>
</dbReference>
<dbReference type="FunFam" id="2.160.20.10:FF:000092">
    <property type="entry name" value="Putative pectinesterase 57"/>
    <property type="match status" value="1"/>
</dbReference>
<evidence type="ECO:0000256" key="1">
    <source>
        <dbReference type="ARBA" id="ARBA00004191"/>
    </source>
</evidence>
<comment type="subcellular location">
    <subcellularLocation>
        <location evidence="1">Secreted</location>
        <location evidence="1">Cell wall</location>
    </subcellularLocation>
</comment>
<keyword evidence="7 9" id="KW-0063">Aspartyl esterase</keyword>
<dbReference type="PROSITE" id="PS00503">
    <property type="entry name" value="PECTINESTERASE_2"/>
    <property type="match status" value="1"/>
</dbReference>
<dbReference type="InterPro" id="IPR035513">
    <property type="entry name" value="Invertase/methylesterase_inhib"/>
</dbReference>
<dbReference type="EMBL" id="JARAOO010000001">
    <property type="protein sequence ID" value="KAJ7982552.1"/>
    <property type="molecule type" value="Genomic_DNA"/>
</dbReference>
<comment type="similarity">
    <text evidence="3">In the N-terminal section; belongs to the PMEI family.</text>
</comment>
<comment type="caution">
    <text evidence="11">The sequence shown here is derived from an EMBL/GenBank/DDBJ whole genome shotgun (WGS) entry which is preliminary data.</text>
</comment>
<dbReference type="Gene3D" id="1.20.140.40">
    <property type="entry name" value="Invertase/pectin methylesterase inhibitor family protein"/>
    <property type="match status" value="1"/>
</dbReference>
<dbReference type="SMART" id="SM00856">
    <property type="entry name" value="PMEI"/>
    <property type="match status" value="1"/>
</dbReference>
<dbReference type="GO" id="GO:0045490">
    <property type="term" value="P:pectin catabolic process"/>
    <property type="evidence" value="ECO:0007669"/>
    <property type="project" value="UniProtKB-UniRule"/>
</dbReference>
<protein>
    <recommendedName>
        <fullName evidence="9">Pectinesterase</fullName>
        <ecNumber evidence="9">3.1.1.11</ecNumber>
    </recommendedName>
</protein>
<evidence type="ECO:0000256" key="9">
    <source>
        <dbReference type="RuleBase" id="RU000589"/>
    </source>
</evidence>
<dbReference type="EC" id="3.1.1.11" evidence="9"/>
<evidence type="ECO:0000256" key="4">
    <source>
        <dbReference type="ARBA" id="ARBA00007786"/>
    </source>
</evidence>
<evidence type="ECO:0000256" key="2">
    <source>
        <dbReference type="ARBA" id="ARBA00005184"/>
    </source>
</evidence>
<dbReference type="Proteomes" id="UP001163823">
    <property type="component" value="Chromosome 1"/>
</dbReference>
<dbReference type="PANTHER" id="PTHR31707">
    <property type="entry name" value="PECTINESTERASE"/>
    <property type="match status" value="1"/>
</dbReference>
<name>A0AAD7VNP6_QUISA</name>
<comment type="similarity">
    <text evidence="4">In the C-terminal section; belongs to the pectinesterase family.</text>
</comment>
<dbReference type="SUPFAM" id="SSF51126">
    <property type="entry name" value="Pectin lyase-like"/>
    <property type="match status" value="1"/>
</dbReference>
<keyword evidence="5" id="KW-0964">Secreted</keyword>
<reference evidence="11 12" key="1">
    <citation type="journal article" date="2023" name="Science">
        <title>Elucidation of the pathway for biosynthesis of saponin adjuvants from the soapbark tree.</title>
        <authorList>
            <person name="Reed J."/>
            <person name="Orme A."/>
            <person name="El-Demerdash A."/>
            <person name="Owen C."/>
            <person name="Martin L.B.B."/>
            <person name="Misra R.C."/>
            <person name="Kikuchi S."/>
            <person name="Rejzek M."/>
            <person name="Martin A.C."/>
            <person name="Harkess A."/>
            <person name="Leebens-Mack J."/>
            <person name="Louveau T."/>
            <person name="Stephenson M.J."/>
            <person name="Osbourn A."/>
        </authorList>
    </citation>
    <scope>NUCLEOTIDE SEQUENCE [LARGE SCALE GENOMIC DNA]</scope>
    <source>
        <strain evidence="11">S10</strain>
    </source>
</reference>
<dbReference type="SUPFAM" id="SSF101148">
    <property type="entry name" value="Plant invertase/pectin methylesterase inhibitor"/>
    <property type="match status" value="1"/>
</dbReference>
<evidence type="ECO:0000256" key="3">
    <source>
        <dbReference type="ARBA" id="ARBA00006027"/>
    </source>
</evidence>
<dbReference type="Gene3D" id="2.160.20.10">
    <property type="entry name" value="Single-stranded right-handed beta-helix, Pectin lyase-like"/>
    <property type="match status" value="1"/>
</dbReference>
<dbReference type="KEGG" id="qsa:O6P43_001662"/>
<dbReference type="InterPro" id="IPR012334">
    <property type="entry name" value="Pectin_lyas_fold"/>
</dbReference>
<feature type="domain" description="Pectinesterase inhibitor" evidence="10">
    <location>
        <begin position="8"/>
        <end position="165"/>
    </location>
</feature>